<dbReference type="SMART" id="SM01022">
    <property type="entry name" value="ASCH"/>
    <property type="match status" value="1"/>
</dbReference>
<dbReference type="Proteomes" id="UP000054314">
    <property type="component" value="Unassembled WGS sequence"/>
</dbReference>
<organism evidence="3 4">
    <name type="scientific">Cellulomonas bogoriensis 69B4 = DSM 16987</name>
    <dbReference type="NCBI Taxonomy" id="1386082"/>
    <lineage>
        <taxon>Bacteria</taxon>
        <taxon>Bacillati</taxon>
        <taxon>Actinomycetota</taxon>
        <taxon>Actinomycetes</taxon>
        <taxon>Micrococcales</taxon>
        <taxon>Cellulomonadaceae</taxon>
        <taxon>Cellulomonas</taxon>
    </lineage>
</organism>
<gene>
    <name evidence="3" type="ORF">N869_12585</name>
</gene>
<dbReference type="RefSeq" id="WP_035056612.1">
    <property type="nucleotide sequence ID" value="NZ_AXCZ01000004.1"/>
</dbReference>
<dbReference type="SUPFAM" id="SSF88697">
    <property type="entry name" value="PUA domain-like"/>
    <property type="match status" value="1"/>
</dbReference>
<evidence type="ECO:0000313" key="3">
    <source>
        <dbReference type="EMBL" id="KGM14398.1"/>
    </source>
</evidence>
<protein>
    <recommendedName>
        <fullName evidence="2">ASCH domain-containing protein</fullName>
    </recommendedName>
</protein>
<feature type="domain" description="ASCH" evidence="2">
    <location>
        <begin position="52"/>
        <end position="172"/>
    </location>
</feature>
<keyword evidence="4" id="KW-1185">Reference proteome</keyword>
<dbReference type="InterPro" id="IPR009326">
    <property type="entry name" value="DUF984"/>
</dbReference>
<evidence type="ECO:0000259" key="2">
    <source>
        <dbReference type="SMART" id="SM01022"/>
    </source>
</evidence>
<feature type="region of interest" description="Disordered" evidence="1">
    <location>
        <begin position="122"/>
        <end position="161"/>
    </location>
</feature>
<dbReference type="InterPro" id="IPR015947">
    <property type="entry name" value="PUA-like_sf"/>
</dbReference>
<feature type="compositionally biased region" description="Basic and acidic residues" evidence="1">
    <location>
        <begin position="122"/>
        <end position="143"/>
    </location>
</feature>
<dbReference type="Pfam" id="PF04266">
    <property type="entry name" value="ASCH"/>
    <property type="match status" value="1"/>
</dbReference>
<evidence type="ECO:0000313" key="4">
    <source>
        <dbReference type="Proteomes" id="UP000054314"/>
    </source>
</evidence>
<name>A0A0A0C182_9CELL</name>
<evidence type="ECO:0000256" key="1">
    <source>
        <dbReference type="SAM" id="MobiDB-lite"/>
    </source>
</evidence>
<sequence length="173" mass="18491">MSDASVTGAEEHAADEQEILRFWELARKNSGVGVLSVYLGTDALAVVPPAAWAFGDEPEAADAAVDAVLAGERTAVSTPLAALEGVDERAPEVDDLSIVLDGKGNPRALIRTTEVRSVHFSQVDEEHARREGESSVDAWREAQQDQLRAAGAPGESPDADPVMVLERFEVLYP</sequence>
<reference evidence="3 4" key="1">
    <citation type="submission" date="2013-08" db="EMBL/GenBank/DDBJ databases">
        <title>Genome sequencing of Cellulomonas bogoriensis 69B4.</title>
        <authorList>
            <person name="Chen F."/>
            <person name="Li Y."/>
            <person name="Wang G."/>
        </authorList>
    </citation>
    <scope>NUCLEOTIDE SEQUENCE [LARGE SCALE GENOMIC DNA]</scope>
    <source>
        <strain evidence="3 4">69B4</strain>
    </source>
</reference>
<dbReference type="InterPro" id="IPR007374">
    <property type="entry name" value="ASCH_domain"/>
</dbReference>
<dbReference type="OrthoDB" id="9807542at2"/>
<dbReference type="PANTHER" id="PTHR39203">
    <property type="entry name" value="CYTOPLASMIC PROTEIN-RELATED"/>
    <property type="match status" value="1"/>
</dbReference>
<accession>A0A0A0C182</accession>
<dbReference type="Gene3D" id="3.10.400.10">
    <property type="entry name" value="Sulfate adenylyltransferase"/>
    <property type="match status" value="1"/>
</dbReference>
<dbReference type="AlphaFoldDB" id="A0A0A0C182"/>
<dbReference type="EMBL" id="AXCZ01000004">
    <property type="protein sequence ID" value="KGM14398.1"/>
    <property type="molecule type" value="Genomic_DNA"/>
</dbReference>
<proteinExistence type="predicted"/>
<comment type="caution">
    <text evidence="3">The sequence shown here is derived from an EMBL/GenBank/DDBJ whole genome shotgun (WGS) entry which is preliminary data.</text>
</comment>
<dbReference type="PANTHER" id="PTHR39203:SF1">
    <property type="entry name" value="CYTOPLASMIC PROTEIN"/>
    <property type="match status" value="1"/>
</dbReference>